<dbReference type="KEGG" id="nja:NSJP_2292"/>
<organism evidence="2 3">
    <name type="scientific">Nitrospira japonica</name>
    <dbReference type="NCBI Taxonomy" id="1325564"/>
    <lineage>
        <taxon>Bacteria</taxon>
        <taxon>Pseudomonadati</taxon>
        <taxon>Nitrospirota</taxon>
        <taxon>Nitrospiria</taxon>
        <taxon>Nitrospirales</taxon>
        <taxon>Nitrospiraceae</taxon>
        <taxon>Nitrospira</taxon>
    </lineage>
</organism>
<name>A0A1W1I644_9BACT</name>
<evidence type="ECO:0000256" key="1">
    <source>
        <dbReference type="SAM" id="Phobius"/>
    </source>
</evidence>
<protein>
    <submittedName>
        <fullName evidence="2">Uncharacterized protein</fullName>
    </submittedName>
</protein>
<feature type="transmembrane region" description="Helical" evidence="1">
    <location>
        <begin position="7"/>
        <end position="25"/>
    </location>
</feature>
<gene>
    <name evidence="2" type="ORF">NSJP_2292</name>
</gene>
<dbReference type="EMBL" id="LT828648">
    <property type="protein sequence ID" value="SLM48464.1"/>
    <property type="molecule type" value="Genomic_DNA"/>
</dbReference>
<feature type="transmembrane region" description="Helical" evidence="1">
    <location>
        <begin position="50"/>
        <end position="72"/>
    </location>
</feature>
<accession>A0A1W1I644</accession>
<proteinExistence type="predicted"/>
<keyword evidence="3" id="KW-1185">Reference proteome</keyword>
<reference evidence="2 3" key="1">
    <citation type="submission" date="2017-03" db="EMBL/GenBank/DDBJ databases">
        <authorList>
            <person name="Afonso C.L."/>
            <person name="Miller P.J."/>
            <person name="Scott M.A."/>
            <person name="Spackman E."/>
            <person name="Goraichik I."/>
            <person name="Dimitrov K.M."/>
            <person name="Suarez D.L."/>
            <person name="Swayne D.E."/>
        </authorList>
    </citation>
    <scope>NUCLEOTIDE SEQUENCE [LARGE SCALE GENOMIC DNA]</scope>
    <source>
        <strain evidence="2">Genome sequencing of Nitrospira japonica strain NJ11</strain>
    </source>
</reference>
<sequence>MTPWRRWISIGYFASAFMAVIYVPWVQHDTSYQFYEYAFIFNPPQFRAEIAYGIVILEILAISLVASALFIFEDILEPRVSQWIAEAQKPPPPLRPLDPLWEKNWENVGRRLGTFYRTLRQKSRTKRS</sequence>
<dbReference type="STRING" id="1325564.NSJP_2292"/>
<evidence type="ECO:0000313" key="2">
    <source>
        <dbReference type="EMBL" id="SLM48464.1"/>
    </source>
</evidence>
<keyword evidence="1" id="KW-0472">Membrane</keyword>
<keyword evidence="1" id="KW-0812">Transmembrane</keyword>
<dbReference type="AlphaFoldDB" id="A0A1W1I644"/>
<evidence type="ECO:0000313" key="3">
    <source>
        <dbReference type="Proteomes" id="UP000192042"/>
    </source>
</evidence>
<dbReference type="Proteomes" id="UP000192042">
    <property type="component" value="Chromosome I"/>
</dbReference>
<keyword evidence="1" id="KW-1133">Transmembrane helix</keyword>